<sequence>MEGPFTIQPKRPLDRLIDCLCEAPAIYKDADLVANSGPLERLEFHLSSIAKCWKMDTILQEVHDDLEKDFSSPMYWSVLATEPNTADDPSVEYCLKSGIRMFSSWSAGTPLSFVYETTKAIPGFERELAWMEATLRKLQHSGLRIIKYSTTINSPKSYEFIQASACRRIAPQHAILSIMMNGSGRVARDVGSSSLGHPLQLHAGRLLILTAIALLVTGGSLGGNYKDIDAVQRGKNTYSRDYCVIASLVGGNI</sequence>
<accession>A0A0U1LPT4</accession>
<reference evidence="1 2" key="1">
    <citation type="submission" date="2015-04" db="EMBL/GenBank/DDBJ databases">
        <authorList>
            <person name="Syromyatnikov M.Y."/>
            <person name="Popov V.N."/>
        </authorList>
    </citation>
    <scope>NUCLEOTIDE SEQUENCE [LARGE SCALE GENOMIC DNA]</scope>
    <source>
        <strain evidence="1">WF-38-12</strain>
    </source>
</reference>
<keyword evidence="2" id="KW-1185">Reference proteome</keyword>
<dbReference type="OrthoDB" id="4491390at2759"/>
<proteinExistence type="predicted"/>
<dbReference type="STRING" id="28573.A0A0U1LPT4"/>
<evidence type="ECO:0000313" key="2">
    <source>
        <dbReference type="Proteomes" id="UP000054383"/>
    </source>
</evidence>
<dbReference type="Proteomes" id="UP000054383">
    <property type="component" value="Unassembled WGS sequence"/>
</dbReference>
<organism evidence="1 2">
    <name type="scientific">Talaromyces islandicus</name>
    <name type="common">Penicillium islandicum</name>
    <dbReference type="NCBI Taxonomy" id="28573"/>
    <lineage>
        <taxon>Eukaryota</taxon>
        <taxon>Fungi</taxon>
        <taxon>Dikarya</taxon>
        <taxon>Ascomycota</taxon>
        <taxon>Pezizomycotina</taxon>
        <taxon>Eurotiomycetes</taxon>
        <taxon>Eurotiomycetidae</taxon>
        <taxon>Eurotiales</taxon>
        <taxon>Trichocomaceae</taxon>
        <taxon>Talaromyces</taxon>
        <taxon>Talaromyces sect. Islandici</taxon>
    </lineage>
</organism>
<dbReference type="EMBL" id="CVMT01000001">
    <property type="protein sequence ID" value="CRG84212.1"/>
    <property type="molecule type" value="Genomic_DNA"/>
</dbReference>
<dbReference type="AlphaFoldDB" id="A0A0U1LPT4"/>
<name>A0A0U1LPT4_TALIS</name>
<gene>
    <name evidence="1" type="ORF">PISL3812_01529</name>
</gene>
<protein>
    <submittedName>
        <fullName evidence="1">Uncharacterized protein</fullName>
    </submittedName>
</protein>
<evidence type="ECO:0000313" key="1">
    <source>
        <dbReference type="EMBL" id="CRG84212.1"/>
    </source>
</evidence>